<evidence type="ECO:0000259" key="7">
    <source>
        <dbReference type="Pfam" id="PF00892"/>
    </source>
</evidence>
<proteinExistence type="inferred from homology"/>
<keyword evidence="5 6" id="KW-0472">Membrane</keyword>
<feature type="transmembrane region" description="Helical" evidence="6">
    <location>
        <begin position="124"/>
        <end position="142"/>
    </location>
</feature>
<sequence length="152" mass="15954">MRPGVDGFNELNAVIPLIGALGAAMAVTSVRKVSQTEPTATLLAYQSVFVGTLASVPLFWLWTTPDTQGVLLLLAMGGLATVGQWVGINALRLGEASVIGNMEYSKLIYAAILGYAVFGEMPDIYTVLGASIIVASSIYISHHEAKKKAGAL</sequence>
<dbReference type="PANTHER" id="PTHR22911:SF6">
    <property type="entry name" value="SOLUTE CARRIER FAMILY 35 MEMBER G1"/>
    <property type="match status" value="1"/>
</dbReference>
<feature type="transmembrane region" description="Helical" evidence="6">
    <location>
        <begin position="69"/>
        <end position="91"/>
    </location>
</feature>
<reference evidence="8 9" key="1">
    <citation type="submission" date="2018-10" db="EMBL/GenBank/DDBJ databases">
        <title>Parasedimentitalea marina sp. nov., a psychrophilic bacterium isolated from deep seawater of the New Britain Trench.</title>
        <authorList>
            <person name="Cao J."/>
        </authorList>
    </citation>
    <scope>NUCLEOTIDE SEQUENCE [LARGE SCALE GENOMIC DNA]</scope>
    <source>
        <strain evidence="8 9">W43</strain>
    </source>
</reference>
<comment type="subcellular location">
    <subcellularLocation>
        <location evidence="1">Membrane</location>
        <topology evidence="1">Multi-pass membrane protein</topology>
    </subcellularLocation>
</comment>
<dbReference type="GO" id="GO:0016020">
    <property type="term" value="C:membrane"/>
    <property type="evidence" value="ECO:0007669"/>
    <property type="project" value="UniProtKB-SubCell"/>
</dbReference>
<name>A0A3T0N4S6_9RHOB</name>
<protein>
    <submittedName>
        <fullName evidence="8">DMT family transporter</fullName>
    </submittedName>
</protein>
<evidence type="ECO:0000256" key="5">
    <source>
        <dbReference type="ARBA" id="ARBA00023136"/>
    </source>
</evidence>
<dbReference type="InterPro" id="IPR000620">
    <property type="entry name" value="EamA_dom"/>
</dbReference>
<feature type="domain" description="EamA" evidence="7">
    <location>
        <begin position="17"/>
        <end position="141"/>
    </location>
</feature>
<evidence type="ECO:0000313" key="9">
    <source>
        <dbReference type="Proteomes" id="UP000283063"/>
    </source>
</evidence>
<dbReference type="KEGG" id="sedi:EBB79_14955"/>
<evidence type="ECO:0000313" key="8">
    <source>
        <dbReference type="EMBL" id="AZV79040.1"/>
    </source>
</evidence>
<dbReference type="PANTHER" id="PTHR22911">
    <property type="entry name" value="ACYL-MALONYL CONDENSING ENZYME-RELATED"/>
    <property type="match status" value="1"/>
</dbReference>
<dbReference type="AlphaFoldDB" id="A0A3T0N4S6"/>
<evidence type="ECO:0000256" key="6">
    <source>
        <dbReference type="SAM" id="Phobius"/>
    </source>
</evidence>
<evidence type="ECO:0000256" key="2">
    <source>
        <dbReference type="ARBA" id="ARBA00009853"/>
    </source>
</evidence>
<keyword evidence="4 6" id="KW-1133">Transmembrane helix</keyword>
<keyword evidence="9" id="KW-1185">Reference proteome</keyword>
<comment type="similarity">
    <text evidence="2">Belongs to the drug/metabolite transporter (DMT) superfamily. 10 TMS drug/metabolite exporter (DME) (TC 2.A.7.3) family.</text>
</comment>
<keyword evidence="3 6" id="KW-0812">Transmembrane</keyword>
<feature type="transmembrane region" description="Helical" evidence="6">
    <location>
        <begin position="42"/>
        <end position="63"/>
    </location>
</feature>
<dbReference type="Proteomes" id="UP000283063">
    <property type="component" value="Chromosome"/>
</dbReference>
<organism evidence="8 9">
    <name type="scientific">Parasedimentitalea marina</name>
    <dbReference type="NCBI Taxonomy" id="2483033"/>
    <lineage>
        <taxon>Bacteria</taxon>
        <taxon>Pseudomonadati</taxon>
        <taxon>Pseudomonadota</taxon>
        <taxon>Alphaproteobacteria</taxon>
        <taxon>Rhodobacterales</taxon>
        <taxon>Paracoccaceae</taxon>
        <taxon>Parasedimentitalea</taxon>
    </lineage>
</organism>
<dbReference type="Pfam" id="PF00892">
    <property type="entry name" value="EamA"/>
    <property type="match status" value="1"/>
</dbReference>
<gene>
    <name evidence="8" type="ORF">EBB79_14955</name>
</gene>
<evidence type="ECO:0000256" key="1">
    <source>
        <dbReference type="ARBA" id="ARBA00004141"/>
    </source>
</evidence>
<dbReference type="InterPro" id="IPR037185">
    <property type="entry name" value="EmrE-like"/>
</dbReference>
<feature type="transmembrane region" description="Helical" evidence="6">
    <location>
        <begin position="12"/>
        <end position="30"/>
    </location>
</feature>
<dbReference type="EMBL" id="CP033219">
    <property type="protein sequence ID" value="AZV79040.1"/>
    <property type="molecule type" value="Genomic_DNA"/>
</dbReference>
<accession>A0A3T0N4S6</accession>
<evidence type="ECO:0000256" key="3">
    <source>
        <dbReference type="ARBA" id="ARBA00022692"/>
    </source>
</evidence>
<evidence type="ECO:0000256" key="4">
    <source>
        <dbReference type="ARBA" id="ARBA00022989"/>
    </source>
</evidence>
<dbReference type="SUPFAM" id="SSF103481">
    <property type="entry name" value="Multidrug resistance efflux transporter EmrE"/>
    <property type="match status" value="1"/>
</dbReference>